<dbReference type="Gene3D" id="3.40.50.150">
    <property type="entry name" value="Vaccinia Virus protein VP39"/>
    <property type="match status" value="1"/>
</dbReference>
<evidence type="ECO:0000313" key="4">
    <source>
        <dbReference type="EMBL" id="CAL1174119.1"/>
    </source>
</evidence>
<proteinExistence type="predicted"/>
<dbReference type="SUPFAM" id="SSF53335">
    <property type="entry name" value="S-adenosyl-L-methionine-dependent methyltransferases"/>
    <property type="match status" value="1"/>
</dbReference>
<evidence type="ECO:0000256" key="1">
    <source>
        <dbReference type="SAM" id="Coils"/>
    </source>
</evidence>
<dbReference type="Proteomes" id="UP001152797">
    <property type="component" value="Unassembled WGS sequence"/>
</dbReference>
<dbReference type="InterPro" id="IPR036397">
    <property type="entry name" value="RNaseH_sf"/>
</dbReference>
<feature type="domain" description="RNase H type-1" evidence="2">
    <location>
        <begin position="2309"/>
        <end position="2474"/>
    </location>
</feature>
<dbReference type="InterPro" id="IPR036691">
    <property type="entry name" value="Endo/exonu/phosph_ase_sf"/>
</dbReference>
<evidence type="ECO:0000259" key="2">
    <source>
        <dbReference type="PROSITE" id="PS50879"/>
    </source>
</evidence>
<dbReference type="SUPFAM" id="SSF56219">
    <property type="entry name" value="DNase I-like"/>
    <property type="match status" value="1"/>
</dbReference>
<feature type="coiled-coil region" evidence="1">
    <location>
        <begin position="1116"/>
        <end position="1143"/>
    </location>
</feature>
<dbReference type="Gene3D" id="3.60.10.10">
    <property type="entry name" value="Endonuclease/exonuclease/phosphatase"/>
    <property type="match status" value="1"/>
</dbReference>
<reference evidence="4" key="2">
    <citation type="submission" date="2024-04" db="EMBL/GenBank/DDBJ databases">
        <authorList>
            <person name="Chen Y."/>
            <person name="Shah S."/>
            <person name="Dougan E. K."/>
            <person name="Thang M."/>
            <person name="Chan C."/>
        </authorList>
    </citation>
    <scope>NUCLEOTIDE SEQUENCE [LARGE SCALE GENOMIC DNA]</scope>
</reference>
<dbReference type="EMBL" id="CAMXCT030006830">
    <property type="protein sequence ID" value="CAL4808056.1"/>
    <property type="molecule type" value="Genomic_DNA"/>
</dbReference>
<dbReference type="InterPro" id="IPR012337">
    <property type="entry name" value="RNaseH-like_sf"/>
</dbReference>
<keyword evidence="5" id="KW-1185">Reference proteome</keyword>
<dbReference type="PROSITE" id="PS50879">
    <property type="entry name" value="RNASE_H_1"/>
    <property type="match status" value="1"/>
</dbReference>
<dbReference type="EMBL" id="CAMXCT020006830">
    <property type="protein sequence ID" value="CAL1174119.1"/>
    <property type="molecule type" value="Genomic_DNA"/>
</dbReference>
<reference evidence="3" key="1">
    <citation type="submission" date="2022-10" db="EMBL/GenBank/DDBJ databases">
        <authorList>
            <person name="Chen Y."/>
            <person name="Dougan E. K."/>
            <person name="Chan C."/>
            <person name="Rhodes N."/>
            <person name="Thang M."/>
        </authorList>
    </citation>
    <scope>NUCLEOTIDE SEQUENCE</scope>
</reference>
<dbReference type="GO" id="GO:0003676">
    <property type="term" value="F:nucleic acid binding"/>
    <property type="evidence" value="ECO:0007669"/>
    <property type="project" value="InterPro"/>
</dbReference>
<dbReference type="SUPFAM" id="SSF53098">
    <property type="entry name" value="Ribonuclease H-like"/>
    <property type="match status" value="1"/>
</dbReference>
<evidence type="ECO:0000313" key="5">
    <source>
        <dbReference type="Proteomes" id="UP001152797"/>
    </source>
</evidence>
<organism evidence="3">
    <name type="scientific">Cladocopium goreaui</name>
    <dbReference type="NCBI Taxonomy" id="2562237"/>
    <lineage>
        <taxon>Eukaryota</taxon>
        <taxon>Sar</taxon>
        <taxon>Alveolata</taxon>
        <taxon>Dinophyceae</taxon>
        <taxon>Suessiales</taxon>
        <taxon>Symbiodiniaceae</taxon>
        <taxon>Cladocopium</taxon>
    </lineage>
</organism>
<comment type="caution">
    <text evidence="3">The sequence shown here is derived from an EMBL/GenBank/DDBJ whole genome shotgun (WGS) entry which is preliminary data.</text>
</comment>
<keyword evidence="1" id="KW-0175">Coiled coil</keyword>
<sequence length="2708" mass="300133">GSQGGSNDERSDTVPATVRAVHLFQCPVLIIENVTQARTNQFVRACLKQLETVLGYHVSELTLKLEDNWCARRHRWWFVAVHPAFGPVTLTDWPKSPSLTIRDVMPFIKSWPIEDLEQLRLSPREADRFMMDGSSLRKYMIQTEGKLPTSLHSCGSQAGECPCGCRKAFSDQLLRQRGVYAQLIQLHSADGGIGYRHLHPIELSLLNAMIPPESWMSRDRPCLRLCLSAIGQLASPLQSVWVGSCLMQQLCQVLEVPAVAPIESLYTFKSQLRAFAKDLFPDVASGPSPAVWTTLVYPDNTKVHVQVQPETTVIELFQAEMALSREVTSDQWIDASTGQQLDYFTCVAGLEICVKGSGPDLSNPSGLPSWTSSVQPIPVVFDDPEQEDDLMSTSGPSSVPHVAVPSSVPLGVPDVSVSGSAVDSVHEHRVDPGHVMDTLHGLRSLTGHQLADLVPPLVPDVSSCLMFRREMVNLESRLEVLSHEGLAMGDDELNIHLKACVKLCGRPEVQYLDPLLASSWLQGGSTDAVREWLAQFPDLTTIVTVVSAKGHWLPIVWTAGISDVQVALWEHVEVDVDFLNPLHGLVSSSWGRPMFGLACTRRSFARGLCGAAAVAFVSHRLLGHDLPSSYDALLLLHQEQPGKPKKAAAANKFAPTRPAELDPSKLLLETGAFCVGHDEPVSQVSFATLGPLASGIALATYPDALPFLQAGKLLTNHGLALMVLNPPSEVQTTLITATVRFAARCSMNQEPMIVTGLLVQLGKTCVYQYTAKDTPAVIATDVAFARVTVFKDQWEHDWEEFASRPVKHVLSVLQCLQTCRNGIDCSCPGWHPGQDQSPDAVLDVFRRQYYNDSGRPVKWDKATHFAVFIRYVKCLESHVLAASGQHGVYIEPKTEDALKPHGEYQVVWLPQMDFQAVSHKAKCEVDCLGLARTGQRYGLRVHVKDFQRLFTQVKPDAVYLAPGHRTMYHCGPWPFGSDRKSIARILRASHWECRPLQPVQHVPGGLMWSVQAVTEPPVRVLSLQHGQVVITCPDLKSPVPDVEAQVVGHAATVNLCRPSEAACSDPWLTSDPWSKAVSAAPTLPAGPPAQPVLQELEQRIEQSILAKLPPSDKMDIDDQDHRLQLLEAQVQQLSHRQASLETTVQDNHQQNTAQVQTLQQQMKVQMDLQTHQMQSVTPGRPRSIWAFLRLVLVLMMCRIGEARVPGPDSDTWTLGIVNPSGLQGKYHVLDSVNAEVLAISETHLSAQAKRGLAYSFRSHKSRFKHVLTGAPMAPRSLSSDAGQWAGVAFASAYPCRTIAAPWPSDLYETGRIQFAAFHTPSDWISGAVIYGYPEGKTHTNAHAKTEAILDFAWTRLQAQTGPRFMAGDWNFTPDQLQLVSHMQAAGWVEVQDHARSLTGQAVVPTCKQTTRKDFLWMSPELALGFTALRIDPQVFADHSVILATFVGGKAHLERFVWPCPQPIAWTSVPDLPTPVCFACPLDPTAQYADLWRQKEALAEAALAHEWSPAMAGRGQQTKPRRVVGWADNHAANHTSDSLHGIGLWNSILHASGFGVSFSSWWPSRCYVSPLDPPAIPPFCPSPLVARQVYDALLADVRLLEQRLTMAKKAHRVAHHDRDHQLVFRDVARPAAAPVETLVHRVEAKVAFVDQSECAIELDRSVHVLHDEPVWVSGQVHDVIHAEGDKVWVHDVTTVQVNDVCVQTKPVGDLQALFDAFHEQWRLRWCRHDGVPFSRWQELLDFARRIIRPTAVPHLAVDSALLQAEVHRKKKRAATGLDGVSRSDLVMADPATLASLTKVYQRAASDLWLQLLTQIEQAYTSSTGLAGISADIEKCFNCIPRFPALCLAVLVGTPHEVTTAWSGALASMCRHFKVRESFSSGFLTSTGLAEGCGLSVFGMLLVDHLFACWLRFQAPPVHCLTYVDDWQTITRDVDYTVRQLELVEQFAALIDLTVDRKKTFGWATCPDMRRLMRDKGIRVLHHARELGGHMGISKQYTNCTVAQRIADLGDFWVQLRSSNARYKAKVYMLRAVAWPRGLHAISSAPIGDQTWLALRRSAVKALGWQRPGVNLAVLLSLVEPMVDPQFVAISWTFRSLRAQCPLDFWAVNASPLAHGDLDLPPNAPASIALQRVQALGFQVDRAGCVIDQFGSFCLHTCNITEVDLRLQWAWKLVVAQKVSHCLDFNGLWQVDLAATRKALAALGPDDQALYRLGLAGGLYTESYKAKWTDQADCCHWCGQPDTLKHRFWECPQHGDLRASLAPDVLPVLDQLPPVMSLRGWALLPPTWHSWIQLLVNLPPCSLGTSVGFAKGVWNHVFTDGSCLFQSCPLYRCAAWSATLVPAFCSSWTPGGTQLVGASYLPGICQTAFRAELFAVAFTLHQAAEQGAPVKIWTDCLGVIAKYNLLVRGHKNLNPNRSNADLWAWVLQSADRLGRQYIELCKVPAHRPLSSATTRFEAWMFFNNDIADRAARMANQARPPCFWDIWEAHAQATGVAATLFQQVQALHLAVGRRQVQSQVSDEPGDPDPGPVRQTREFVTVFERGSWNGSLLPKVTRLYGTSVMQKINKWFLARLAPSADVVWVSFAQLYLDFQMSVGQPGPLRVQNHWIDADQRPYLAVETFSFKQRTKWFRQCLKHLWKEAALTVGLEQCRPRSVAIHAFLPSASLPWDTHALAVVDEWLGAHLRDPCAREASALNRLPPPTKCGRLQV</sequence>
<name>A0A9P1GTE1_9DINO</name>
<dbReference type="Gene3D" id="3.30.420.10">
    <property type="entry name" value="Ribonuclease H-like superfamily/Ribonuclease H"/>
    <property type="match status" value="1"/>
</dbReference>
<evidence type="ECO:0000313" key="3">
    <source>
        <dbReference type="EMBL" id="CAI4020744.1"/>
    </source>
</evidence>
<gene>
    <name evidence="3" type="ORF">C1SCF055_LOCUS45132</name>
</gene>
<dbReference type="InterPro" id="IPR002156">
    <property type="entry name" value="RNaseH_domain"/>
</dbReference>
<protein>
    <recommendedName>
        <fullName evidence="2">RNase H type-1 domain-containing protein</fullName>
    </recommendedName>
</protein>
<feature type="non-terminal residue" evidence="3">
    <location>
        <position position="2708"/>
    </location>
</feature>
<dbReference type="InterPro" id="IPR029063">
    <property type="entry name" value="SAM-dependent_MTases_sf"/>
</dbReference>
<accession>A0A9P1GTE1</accession>
<dbReference type="EMBL" id="CAMXCT010006830">
    <property type="protein sequence ID" value="CAI4020744.1"/>
    <property type="molecule type" value="Genomic_DNA"/>
</dbReference>
<dbReference type="GO" id="GO:0004523">
    <property type="term" value="F:RNA-DNA hybrid ribonuclease activity"/>
    <property type="evidence" value="ECO:0007669"/>
    <property type="project" value="InterPro"/>
</dbReference>